<dbReference type="EMBL" id="CP048751">
    <property type="protein sequence ID" value="QIH74705.1"/>
    <property type="molecule type" value="Genomic_DNA"/>
</dbReference>
<dbReference type="AlphaFoldDB" id="A0AB37ECK9"/>
<reference evidence="1 2" key="1">
    <citation type="submission" date="2020-01" db="EMBL/GenBank/DDBJ databases">
        <authorList>
            <person name="Wang S."/>
        </authorList>
    </citation>
    <scope>NUCLEOTIDE SEQUENCE [LARGE SCALE GENOMIC DNA]</scope>
    <source>
        <strain evidence="1 2">D151-2-6</strain>
    </source>
</reference>
<gene>
    <name evidence="1" type="ORF">GYM46_15445</name>
</gene>
<dbReference type="Proteomes" id="UP000501325">
    <property type="component" value="Chromosome"/>
</dbReference>
<sequence length="812" mass="86527">MGDRVIDAQPPSYYSAASEAAFEVIQTAPPSPALNPSGRDVYLGGPLKDGPFILGEISYLLTADARIQVDLDPLLDLLQPVISPASWQALASALAGRQRVSTVELTDLGFPIAYDPATFGLTLSISPDVRPRTSLSISGGREQFRGPVAKPANLSAYVTTYLTTDYVHVGEDTGFGTPSLLIDSAVRFRGVVLENEATLEDSFIREGTRLVYDDVARTGRWTAGDLRPQARGFSGASPIAGLSLERVYADLDPQRNIQPRGQRSFTLVRPSTVEVFINGRSVQQTRLNPGSYDVSDFPFAQGGNDVRLVIRDDAGVESVFSFSIFFDRSLLAAGLTEFGFYAGTRTDFDQGGRKYSGDAAGSGFYRRGLTDDLTAGANFQASARGGVVGGEIVWAAPIGTIGMNLAGSSIADIGEGYALNLSFERVFGADRSSARSLNATVQTISESFATPGVELADNPFAYEAGVTYSQSIGTTQYVSADVFYSVGRGAREDQASARASYGWRASGRLLFNAEANFEKRQNRTETGIRFGLTYRMGSYASATAEVDSRRNRARVGYQTSRGRGVGSWSAAANLDTSEDAAGVNGSFTALLNRAEIGGSHLTSFNADSGEISDQRTSFRAGGALVYADGKMAVSRPIYDSFALFAPHASLNDSQVYVEPREGNYTARSGRLGGAVTPELSAYSPRTVMFDVPDAPTGYDIGAGSVQLLPPYRSGYLITVGSDYSVSATGQLVQADGGPLKLLVGTAYEMARPDQPGVRMFTNNSGRFAVQGLRPGRWRIEAGVDGAQTYMIVIPAGADGLVRLGVITPEPRP</sequence>
<dbReference type="Gene3D" id="2.60.40.3110">
    <property type="match status" value="1"/>
</dbReference>
<dbReference type="Gene3D" id="2.60.40.2610">
    <property type="entry name" value="Outer membrane usher protein FimD, plug domain"/>
    <property type="match status" value="1"/>
</dbReference>
<name>A0AB37ECK9_9CAUL</name>
<dbReference type="InterPro" id="IPR042186">
    <property type="entry name" value="FimD_plug_dom"/>
</dbReference>
<dbReference type="KEGG" id="bmed:GYM46_15445"/>
<dbReference type="InterPro" id="IPR000015">
    <property type="entry name" value="Fimb_usher"/>
</dbReference>
<dbReference type="PANTHER" id="PTHR30451">
    <property type="entry name" value="OUTER MEMBRANE USHER PROTEIN"/>
    <property type="match status" value="1"/>
</dbReference>
<protein>
    <submittedName>
        <fullName evidence="1">Fimbrial biogenesis outer membrane usher protein</fullName>
    </submittedName>
</protein>
<dbReference type="Pfam" id="PF00577">
    <property type="entry name" value="Usher"/>
    <property type="match status" value="1"/>
</dbReference>
<proteinExistence type="predicted"/>
<evidence type="ECO:0000313" key="1">
    <source>
        <dbReference type="EMBL" id="QIH74705.1"/>
    </source>
</evidence>
<organism evidence="1 2">
    <name type="scientific">Brevundimonas mediterranea</name>
    <dbReference type="NCBI Taxonomy" id="74329"/>
    <lineage>
        <taxon>Bacteria</taxon>
        <taxon>Pseudomonadati</taxon>
        <taxon>Pseudomonadota</taxon>
        <taxon>Alphaproteobacteria</taxon>
        <taxon>Caulobacterales</taxon>
        <taxon>Caulobacteraceae</taxon>
        <taxon>Brevundimonas</taxon>
    </lineage>
</organism>
<accession>A0AB37ECK9</accession>
<dbReference type="GO" id="GO:0009279">
    <property type="term" value="C:cell outer membrane"/>
    <property type="evidence" value="ECO:0007669"/>
    <property type="project" value="TreeGrafter"/>
</dbReference>
<evidence type="ECO:0000313" key="2">
    <source>
        <dbReference type="Proteomes" id="UP000501325"/>
    </source>
</evidence>
<dbReference type="PANTHER" id="PTHR30451:SF5">
    <property type="entry name" value="SLR0019 PROTEIN"/>
    <property type="match status" value="1"/>
</dbReference>
<dbReference type="GO" id="GO:0015473">
    <property type="term" value="F:fimbrial usher porin activity"/>
    <property type="evidence" value="ECO:0007669"/>
    <property type="project" value="InterPro"/>
</dbReference>
<dbReference type="GO" id="GO:0009297">
    <property type="term" value="P:pilus assembly"/>
    <property type="evidence" value="ECO:0007669"/>
    <property type="project" value="InterPro"/>
</dbReference>